<dbReference type="PANTHER" id="PTHR48090:SF7">
    <property type="entry name" value="RFBJ PROTEIN"/>
    <property type="match status" value="1"/>
</dbReference>
<evidence type="ECO:0000259" key="2">
    <source>
        <dbReference type="Pfam" id="PF00535"/>
    </source>
</evidence>
<organism evidence="3 4">
    <name type="scientific">Actinoplanes sandaracinus</name>
    <dbReference type="NCBI Taxonomy" id="3045177"/>
    <lineage>
        <taxon>Bacteria</taxon>
        <taxon>Bacillati</taxon>
        <taxon>Actinomycetota</taxon>
        <taxon>Actinomycetes</taxon>
        <taxon>Micromonosporales</taxon>
        <taxon>Micromonosporaceae</taxon>
        <taxon>Actinoplanes</taxon>
    </lineage>
</organism>
<dbReference type="RefSeq" id="WP_282759867.1">
    <property type="nucleotide sequence ID" value="NZ_JASCTH010000007.1"/>
</dbReference>
<accession>A0ABT6WIP7</accession>
<dbReference type="InterPro" id="IPR029044">
    <property type="entry name" value="Nucleotide-diphossugar_trans"/>
</dbReference>
<dbReference type="SUPFAM" id="SSF53448">
    <property type="entry name" value="Nucleotide-diphospho-sugar transferases"/>
    <property type="match status" value="1"/>
</dbReference>
<name>A0ABT6WIP7_9ACTN</name>
<feature type="domain" description="Glycosyltransferase 2-like" evidence="2">
    <location>
        <begin position="12"/>
        <end position="134"/>
    </location>
</feature>
<evidence type="ECO:0000313" key="4">
    <source>
        <dbReference type="Proteomes" id="UP001241758"/>
    </source>
</evidence>
<dbReference type="Gene3D" id="3.90.550.10">
    <property type="entry name" value="Spore Coat Polysaccharide Biosynthesis Protein SpsA, Chain A"/>
    <property type="match status" value="1"/>
</dbReference>
<evidence type="ECO:0000313" key="3">
    <source>
        <dbReference type="EMBL" id="MDI6099599.1"/>
    </source>
</evidence>
<evidence type="ECO:0000256" key="1">
    <source>
        <dbReference type="ARBA" id="ARBA00006739"/>
    </source>
</evidence>
<dbReference type="PANTHER" id="PTHR48090">
    <property type="entry name" value="UNDECAPRENYL-PHOSPHATE 4-DEOXY-4-FORMAMIDO-L-ARABINOSE TRANSFERASE-RELATED"/>
    <property type="match status" value="1"/>
</dbReference>
<dbReference type="EMBL" id="JASCTH010000007">
    <property type="protein sequence ID" value="MDI6099599.1"/>
    <property type="molecule type" value="Genomic_DNA"/>
</dbReference>
<proteinExistence type="inferred from homology"/>
<gene>
    <name evidence="3" type="ORF">QLQ12_13430</name>
</gene>
<dbReference type="CDD" id="cd04179">
    <property type="entry name" value="DPM_DPG-synthase_like"/>
    <property type="match status" value="1"/>
</dbReference>
<keyword evidence="4" id="KW-1185">Reference proteome</keyword>
<comment type="similarity">
    <text evidence="1">Belongs to the glycosyltransferase 2 family.</text>
</comment>
<sequence>MSSELAYPDTVILLPVFRPGPHLGELVGDLIADGVAAPRIVVVDDGSGPGGEPALAAVRGLGCPVLRHPVNRGKGAALKTGFRYARGAHPGLDVVSADADGQHRAADIRLVAERAGAGRIVLGVRRFDAMPPRSRLGNEVTRVLFRAVTGRYVSDTQTGLRAYPAELLDHLGEVEGERFEYEMNVLLDAAGAGRPLEEVVVPTTYLDGNAASHFGGVTDSLRVYRPLLRFAVAGRPAASLTGR</sequence>
<dbReference type="InterPro" id="IPR050256">
    <property type="entry name" value="Glycosyltransferase_2"/>
</dbReference>
<protein>
    <submittedName>
        <fullName evidence="3">Glycosyltransferase family 2 protein</fullName>
    </submittedName>
</protein>
<reference evidence="3 4" key="1">
    <citation type="submission" date="2023-05" db="EMBL/GenBank/DDBJ databases">
        <title>Actinoplanes sp. NEAU-A12 genome sequencing.</title>
        <authorList>
            <person name="Wang Z.-S."/>
        </authorList>
    </citation>
    <scope>NUCLEOTIDE SEQUENCE [LARGE SCALE GENOMIC DNA]</scope>
    <source>
        <strain evidence="3 4">NEAU-A12</strain>
    </source>
</reference>
<dbReference type="Pfam" id="PF00535">
    <property type="entry name" value="Glycos_transf_2"/>
    <property type="match status" value="1"/>
</dbReference>
<dbReference type="InterPro" id="IPR001173">
    <property type="entry name" value="Glyco_trans_2-like"/>
</dbReference>
<dbReference type="Proteomes" id="UP001241758">
    <property type="component" value="Unassembled WGS sequence"/>
</dbReference>
<comment type="caution">
    <text evidence="3">The sequence shown here is derived from an EMBL/GenBank/DDBJ whole genome shotgun (WGS) entry which is preliminary data.</text>
</comment>